<dbReference type="SUPFAM" id="SSF48498">
    <property type="entry name" value="Tetracyclin repressor-like, C-terminal domain"/>
    <property type="match status" value="1"/>
</dbReference>
<dbReference type="InterPro" id="IPR009057">
    <property type="entry name" value="Homeodomain-like_sf"/>
</dbReference>
<dbReference type="PANTHER" id="PTHR47506">
    <property type="entry name" value="TRANSCRIPTIONAL REGULATORY PROTEIN"/>
    <property type="match status" value="1"/>
</dbReference>
<gene>
    <name evidence="6" type="ORF">FN961_08715</name>
</gene>
<evidence type="ECO:0000256" key="1">
    <source>
        <dbReference type="ARBA" id="ARBA00023015"/>
    </source>
</evidence>
<sequence>MSTVDKIIEIAELQVRAGGYNSFSFREISKEIGIKSASIHYHFPTKADLGVAIANRYTARFEEHLANIIASTGEPLERLEPYIALFSHALKVDKKMCLCGVLASESDVLPEALQLEAKRFFDVNIAWLQSALFPQSPQAKAQACFILASLEGALLMGKVMKSNTPFEHVIEQLRSQSWK</sequence>
<evidence type="ECO:0000256" key="4">
    <source>
        <dbReference type="PROSITE-ProRule" id="PRU00335"/>
    </source>
</evidence>
<dbReference type="Pfam" id="PF21993">
    <property type="entry name" value="TetR_C_13_2"/>
    <property type="match status" value="1"/>
</dbReference>
<dbReference type="PROSITE" id="PS50977">
    <property type="entry name" value="HTH_TETR_2"/>
    <property type="match status" value="1"/>
</dbReference>
<keyword evidence="7" id="KW-1185">Reference proteome</keyword>
<evidence type="ECO:0000313" key="7">
    <source>
        <dbReference type="Proteomes" id="UP000318126"/>
    </source>
</evidence>
<dbReference type="GO" id="GO:0003677">
    <property type="term" value="F:DNA binding"/>
    <property type="evidence" value="ECO:0007669"/>
    <property type="project" value="UniProtKB-UniRule"/>
</dbReference>
<feature type="DNA-binding region" description="H-T-H motif" evidence="4">
    <location>
        <begin position="24"/>
        <end position="43"/>
    </location>
</feature>
<dbReference type="OrthoDB" id="9809772at2"/>
<dbReference type="InterPro" id="IPR001647">
    <property type="entry name" value="HTH_TetR"/>
</dbReference>
<accession>A0A553JQT3</accession>
<proteinExistence type="predicted"/>
<keyword evidence="3" id="KW-0804">Transcription</keyword>
<evidence type="ECO:0000313" key="6">
    <source>
        <dbReference type="EMBL" id="TRY14814.1"/>
    </source>
</evidence>
<evidence type="ECO:0000259" key="5">
    <source>
        <dbReference type="PROSITE" id="PS50977"/>
    </source>
</evidence>
<name>A0A553JQT3_SHEHA</name>
<dbReference type="Gene3D" id="1.10.357.10">
    <property type="entry name" value="Tetracycline Repressor, domain 2"/>
    <property type="match status" value="1"/>
</dbReference>
<dbReference type="InterPro" id="IPR054156">
    <property type="entry name" value="YxaF_TetR_C"/>
</dbReference>
<dbReference type="Pfam" id="PF00440">
    <property type="entry name" value="TetR_N"/>
    <property type="match status" value="1"/>
</dbReference>
<dbReference type="InterPro" id="IPR036271">
    <property type="entry name" value="Tet_transcr_reg_TetR-rel_C_sf"/>
</dbReference>
<dbReference type="Proteomes" id="UP000318126">
    <property type="component" value="Unassembled WGS sequence"/>
</dbReference>
<evidence type="ECO:0000256" key="3">
    <source>
        <dbReference type="ARBA" id="ARBA00023163"/>
    </source>
</evidence>
<keyword evidence="1" id="KW-0805">Transcription regulation</keyword>
<dbReference type="AlphaFoldDB" id="A0A553JQT3"/>
<reference evidence="7" key="1">
    <citation type="submission" date="2019-07" db="EMBL/GenBank/DDBJ databases">
        <title>Shewanella sp. YLB-08 draft genomic sequence.</title>
        <authorList>
            <person name="Yu L."/>
        </authorList>
    </citation>
    <scope>NUCLEOTIDE SEQUENCE [LARGE SCALE GENOMIC DNA]</scope>
    <source>
        <strain evidence="7">JCM 20706</strain>
    </source>
</reference>
<dbReference type="SUPFAM" id="SSF46689">
    <property type="entry name" value="Homeodomain-like"/>
    <property type="match status" value="1"/>
</dbReference>
<feature type="domain" description="HTH tetR-type" evidence="5">
    <location>
        <begin position="1"/>
        <end position="61"/>
    </location>
</feature>
<keyword evidence="2 4" id="KW-0238">DNA-binding</keyword>
<comment type="caution">
    <text evidence="6">The sequence shown here is derived from an EMBL/GenBank/DDBJ whole genome shotgun (WGS) entry which is preliminary data.</text>
</comment>
<dbReference type="EMBL" id="VKGK01000008">
    <property type="protein sequence ID" value="TRY14814.1"/>
    <property type="molecule type" value="Genomic_DNA"/>
</dbReference>
<evidence type="ECO:0000256" key="2">
    <source>
        <dbReference type="ARBA" id="ARBA00023125"/>
    </source>
</evidence>
<organism evidence="6 7">
    <name type="scientific">Shewanella hanedai</name>
    <name type="common">Alteromonas hanedai</name>
    <dbReference type="NCBI Taxonomy" id="25"/>
    <lineage>
        <taxon>Bacteria</taxon>
        <taxon>Pseudomonadati</taxon>
        <taxon>Pseudomonadota</taxon>
        <taxon>Gammaproteobacteria</taxon>
        <taxon>Alteromonadales</taxon>
        <taxon>Shewanellaceae</taxon>
        <taxon>Shewanella</taxon>
    </lineage>
</organism>
<protein>
    <submittedName>
        <fullName evidence="6">TetR/AcrR family transcriptional regulator</fullName>
    </submittedName>
</protein>
<dbReference type="PANTHER" id="PTHR47506:SF1">
    <property type="entry name" value="HTH-TYPE TRANSCRIPTIONAL REGULATOR YJDC"/>
    <property type="match status" value="1"/>
</dbReference>